<dbReference type="GO" id="GO:0016491">
    <property type="term" value="F:oxidoreductase activity"/>
    <property type="evidence" value="ECO:0007669"/>
    <property type="project" value="InterPro"/>
</dbReference>
<dbReference type="InterPro" id="IPR000674">
    <property type="entry name" value="Ald_Oxase/Xan_DH_a/b"/>
</dbReference>
<dbReference type="PANTHER" id="PTHR47495:SF2">
    <property type="entry name" value="ALDEHYDE DEHYDROGENASE"/>
    <property type="match status" value="1"/>
</dbReference>
<keyword evidence="4" id="KW-1185">Reference proteome</keyword>
<dbReference type="Proteomes" id="UP000054396">
    <property type="component" value="Unassembled WGS sequence"/>
</dbReference>
<dbReference type="InterPro" id="IPR036856">
    <property type="entry name" value="Ald_Oxase/Xan_DH_a/b_sf"/>
</dbReference>
<evidence type="ECO:0000313" key="4">
    <source>
        <dbReference type="Proteomes" id="UP000054396"/>
    </source>
</evidence>
<dbReference type="InterPro" id="IPR008274">
    <property type="entry name" value="AldOxase/xan_DH_MoCoBD1"/>
</dbReference>
<keyword evidence="1" id="KW-1133">Transmembrane helix</keyword>
<dbReference type="Gene3D" id="3.90.1170.50">
    <property type="entry name" value="Aldehyde oxidase/xanthine dehydrogenase, a/b hammerhead"/>
    <property type="match status" value="1"/>
</dbReference>
<dbReference type="SMART" id="SM01008">
    <property type="entry name" value="Ald_Xan_dh_C"/>
    <property type="match status" value="1"/>
</dbReference>
<keyword evidence="1" id="KW-0812">Transmembrane</keyword>
<dbReference type="InterPro" id="IPR046867">
    <property type="entry name" value="AldOxase/xan_DH_MoCoBD2"/>
</dbReference>
<dbReference type="PIRSF" id="PIRSF036389">
    <property type="entry name" value="IOR_B"/>
    <property type="match status" value="1"/>
</dbReference>
<dbReference type="SUPFAM" id="SSF54665">
    <property type="entry name" value="CO dehydrogenase molybdoprotein N-domain-like"/>
    <property type="match status" value="1"/>
</dbReference>
<accession>A0A0W7WEM8</accession>
<keyword evidence="1" id="KW-0472">Membrane</keyword>
<feature type="transmembrane region" description="Helical" evidence="1">
    <location>
        <begin position="12"/>
        <end position="30"/>
    </location>
</feature>
<dbReference type="AlphaFoldDB" id="A0A0W7WEM8"/>
<dbReference type="InterPro" id="IPR037165">
    <property type="entry name" value="AldOxase/xan_DH_Mopterin-bd_sf"/>
</dbReference>
<dbReference type="OrthoDB" id="9767994at2"/>
<reference evidence="3 4" key="1">
    <citation type="submission" date="2015-12" db="EMBL/GenBank/DDBJ databases">
        <authorList>
            <person name="Shamseldin A."/>
            <person name="Moawad H."/>
            <person name="Abd El-Rahim W.M."/>
            <person name="Sadowsky M.J."/>
        </authorList>
    </citation>
    <scope>NUCLEOTIDE SEQUENCE [LARGE SCALE GENOMIC DNA]</scope>
    <source>
        <strain evidence="3 4">SJ5A-1</strain>
    </source>
</reference>
<feature type="domain" description="Aldehyde oxidase/xanthine dehydrogenase a/b hammerhead" evidence="2">
    <location>
        <begin position="237"/>
        <end position="314"/>
    </location>
</feature>
<dbReference type="SUPFAM" id="SSF56003">
    <property type="entry name" value="Molybdenum cofactor-binding domain"/>
    <property type="match status" value="2"/>
</dbReference>
<evidence type="ECO:0000313" key="3">
    <source>
        <dbReference type="EMBL" id="KUF09014.1"/>
    </source>
</evidence>
<dbReference type="STRING" id="1685382.AVJ23_19655"/>
<dbReference type="InterPro" id="IPR012368">
    <property type="entry name" value="OxRdtase_Mopterin-bd_su_IorB"/>
</dbReference>
<dbReference type="RefSeq" id="WP_058863940.1">
    <property type="nucleotide sequence ID" value="NZ_LPXO01000018.1"/>
</dbReference>
<dbReference type="PANTHER" id="PTHR47495">
    <property type="entry name" value="ALDEHYDE DEHYDROGENASE"/>
    <property type="match status" value="1"/>
</dbReference>
<evidence type="ECO:0000259" key="2">
    <source>
        <dbReference type="SMART" id="SM01008"/>
    </source>
</evidence>
<dbReference type="Pfam" id="PF20256">
    <property type="entry name" value="MoCoBD_2"/>
    <property type="match status" value="1"/>
</dbReference>
<dbReference type="PROSITE" id="PS51318">
    <property type="entry name" value="TAT"/>
    <property type="match status" value="1"/>
</dbReference>
<evidence type="ECO:0000256" key="1">
    <source>
        <dbReference type="SAM" id="Phobius"/>
    </source>
</evidence>
<dbReference type="EMBL" id="LPXO01000018">
    <property type="protein sequence ID" value="KUF09014.1"/>
    <property type="molecule type" value="Genomic_DNA"/>
</dbReference>
<dbReference type="Gene3D" id="3.30.365.10">
    <property type="entry name" value="Aldehyde oxidase/xanthine dehydrogenase, molybdopterin binding domain"/>
    <property type="match status" value="4"/>
</dbReference>
<comment type="caution">
    <text evidence="3">The sequence shown here is derived from an EMBL/GenBank/DDBJ whole genome shotgun (WGS) entry which is preliminary data.</text>
</comment>
<name>A0A0W7WEM8_9RHOB</name>
<protein>
    <submittedName>
        <fullName evidence="3">Isoquinoline 1-oxidoreductase</fullName>
    </submittedName>
</protein>
<organism evidence="3 4">
    <name type="scientific">Pseudoponticoccus marisrubri</name>
    <dbReference type="NCBI Taxonomy" id="1685382"/>
    <lineage>
        <taxon>Bacteria</taxon>
        <taxon>Pseudomonadati</taxon>
        <taxon>Pseudomonadota</taxon>
        <taxon>Alphaproteobacteria</taxon>
        <taxon>Rhodobacterales</taxon>
        <taxon>Roseobacteraceae</taxon>
        <taxon>Pseudoponticoccus</taxon>
    </lineage>
</organism>
<dbReference type="InterPro" id="IPR052516">
    <property type="entry name" value="N-heterocyclic_Hydroxylase"/>
</dbReference>
<dbReference type="InterPro" id="IPR006311">
    <property type="entry name" value="TAT_signal"/>
</dbReference>
<sequence length="755" mass="80654">MASIGKIARRTFLFGAVAIAGGAAFGAWYVSRPAPNPLQPGADEAALNPFVLVTPEGVTLIAPRAEMGQGTQTTWAALIAEELDVALADVQVMHGPPAQAYYNSAMMGEGLSHKGYDASSFQHSLGEAMGVMGKVFSMQVTGGSTAMKDGFERMRVAGAGAREMLKAAAAERLGVDRASLTTRDGAVIAPDGTTLPYGELAAAAAELETPRIRLRDPRDWTILSQPQPRIDVPGKSTGTATFGIDVRPPGLRFAALRMAPKGGRMAGFDAFGIDRMAGVEKVVDMGDGVAVIATNTWLAQQAVDAIPVEWEMPDHAATTDEMMQAVAAGFATEPDSRFRDDGDVTDLPEGAREVTAEYRVPFLAHATMEPMNATAWIDGDTLRIWCGNQAPTFLQAACADEAGIPAERVEVNVTLMGGGFGRRGEFDYAVLATRVAKAMPGTPVQLTWSREEDMTHDFYRPAAMARMTGAVADGRAVVFDAAVSAPSVTAQALDRWMGFAPGGPDKSIVDGIYNQPYGIPNYRVTGHKADVGAPMGFWRSVGASFNGFFHESFMDELAHAAGADPLAFRMALTRDEWLPAYYVLEAVRDMSGWTGETPEGTGRGVAMVYSFGTPTAMVIEVQRDSETAEDGTVSHGPIRLTHAWIAADPGIALDPRIIEAQLSGGMVYGLSAAMGEEITFAGGRVEQQNFPDYEPLRMSQMPQVDVQILETQERLNGIGEVGTPPAAPALANALFDLTGQRVRELPLRKQFDFYI</sequence>
<proteinExistence type="predicted"/>
<gene>
    <name evidence="3" type="ORF">AVJ23_19655</name>
</gene>
<dbReference type="Pfam" id="PF02738">
    <property type="entry name" value="MoCoBD_1"/>
    <property type="match status" value="1"/>
</dbReference>